<feature type="region of interest" description="Disordered" evidence="11">
    <location>
        <begin position="248"/>
        <end position="270"/>
    </location>
</feature>
<evidence type="ECO:0000256" key="9">
    <source>
        <dbReference type="ARBA" id="ARBA00022833"/>
    </source>
</evidence>
<organism evidence="14 15">
    <name type="scientific">Cryptotermes secundus</name>
    <dbReference type="NCBI Taxonomy" id="105785"/>
    <lineage>
        <taxon>Eukaryota</taxon>
        <taxon>Metazoa</taxon>
        <taxon>Ecdysozoa</taxon>
        <taxon>Arthropoda</taxon>
        <taxon>Hexapoda</taxon>
        <taxon>Insecta</taxon>
        <taxon>Pterygota</taxon>
        <taxon>Neoptera</taxon>
        <taxon>Polyneoptera</taxon>
        <taxon>Dictyoptera</taxon>
        <taxon>Blattodea</taxon>
        <taxon>Blattoidea</taxon>
        <taxon>Termitoidae</taxon>
        <taxon>Kalotermitidae</taxon>
        <taxon>Cryptotermitinae</taxon>
        <taxon>Cryptotermes</taxon>
    </lineage>
</organism>
<dbReference type="GO" id="GO:0005737">
    <property type="term" value="C:cytoplasm"/>
    <property type="evidence" value="ECO:0007669"/>
    <property type="project" value="TreeGrafter"/>
</dbReference>
<gene>
    <name evidence="14" type="ORF">B7P43_G04210</name>
</gene>
<dbReference type="EMBL" id="NEVH01024534">
    <property type="protein sequence ID" value="PNF16916.1"/>
    <property type="molecule type" value="Genomic_DNA"/>
</dbReference>
<dbReference type="GO" id="GO:0016567">
    <property type="term" value="P:protein ubiquitination"/>
    <property type="evidence" value="ECO:0007669"/>
    <property type="project" value="UniProtKB-UniPathway"/>
</dbReference>
<evidence type="ECO:0000259" key="13">
    <source>
        <dbReference type="PROSITE" id="PS51081"/>
    </source>
</evidence>
<evidence type="ECO:0000256" key="6">
    <source>
        <dbReference type="ARBA" id="ARBA00022723"/>
    </source>
</evidence>
<proteinExistence type="inferred from homology"/>
<comment type="pathway">
    <text evidence="2">Protein modification; protein ubiquitination.</text>
</comment>
<dbReference type="STRING" id="105785.A0A2J7PKR0"/>
<dbReference type="UniPathway" id="UPA00143"/>
<evidence type="ECO:0000256" key="1">
    <source>
        <dbReference type="ARBA" id="ARBA00000900"/>
    </source>
</evidence>
<protein>
    <recommendedName>
        <fullName evidence="4">RING-type E3 ubiquitin transferase</fullName>
        <ecNumber evidence="4">2.3.2.27</ecNumber>
    </recommendedName>
</protein>
<dbReference type="PROSITE" id="PS50089">
    <property type="entry name" value="ZF_RING_2"/>
    <property type="match status" value="1"/>
</dbReference>
<feature type="domain" description="RING-type" evidence="12">
    <location>
        <begin position="14"/>
        <end position="49"/>
    </location>
</feature>
<dbReference type="OrthoDB" id="4788989at2759"/>
<comment type="caution">
    <text evidence="14">The sequence shown here is derived from an EMBL/GenBank/DDBJ whole genome shotgun (WGS) entry which is preliminary data.</text>
</comment>
<feature type="domain" description="SIAH-type" evidence="13">
    <location>
        <begin position="66"/>
        <end position="124"/>
    </location>
</feature>
<dbReference type="InterPro" id="IPR013083">
    <property type="entry name" value="Znf_RING/FYVE/PHD"/>
</dbReference>
<keyword evidence="5" id="KW-0808">Transferase</keyword>
<dbReference type="PANTHER" id="PTHR45877:SF2">
    <property type="entry name" value="E3 UBIQUITIN-PROTEIN LIGASE SINA-RELATED"/>
    <property type="match status" value="1"/>
</dbReference>
<evidence type="ECO:0000256" key="10">
    <source>
        <dbReference type="PROSITE-ProRule" id="PRU00455"/>
    </source>
</evidence>
<accession>A0A2J7PKR0</accession>
<dbReference type="GO" id="GO:0043161">
    <property type="term" value="P:proteasome-mediated ubiquitin-dependent protein catabolic process"/>
    <property type="evidence" value="ECO:0007669"/>
    <property type="project" value="TreeGrafter"/>
</dbReference>
<dbReference type="GO" id="GO:0031624">
    <property type="term" value="F:ubiquitin conjugating enzyme binding"/>
    <property type="evidence" value="ECO:0007669"/>
    <property type="project" value="TreeGrafter"/>
</dbReference>
<keyword evidence="6" id="KW-0479">Metal-binding</keyword>
<dbReference type="SUPFAM" id="SSF57850">
    <property type="entry name" value="RING/U-box"/>
    <property type="match status" value="1"/>
</dbReference>
<evidence type="ECO:0000256" key="11">
    <source>
        <dbReference type="SAM" id="MobiDB-lite"/>
    </source>
</evidence>
<comment type="similarity">
    <text evidence="3">Belongs to the SINA (Seven in absentia) family.</text>
</comment>
<dbReference type="InterPro" id="IPR001841">
    <property type="entry name" value="Znf_RING"/>
</dbReference>
<evidence type="ECO:0000256" key="4">
    <source>
        <dbReference type="ARBA" id="ARBA00012483"/>
    </source>
</evidence>
<evidence type="ECO:0000256" key="8">
    <source>
        <dbReference type="ARBA" id="ARBA00022786"/>
    </source>
</evidence>
<dbReference type="InParanoid" id="A0A2J7PKR0"/>
<evidence type="ECO:0000313" key="14">
    <source>
        <dbReference type="EMBL" id="PNF16916.1"/>
    </source>
</evidence>
<sequence length="270" mass="31238">MATLTKELLKELECPVCLEYFRQPIVLCTNGHNVCGKCKAQLEKCPLCRSAFMQTRNLALESVTGKLKVACRNRKFGCNKAFTLVNIMEHEAKCQWRPYKCLVQNCTTEYLLNGLIKHLVTVHRKSLHRETENSITSLTNFGKETTSNWCRPILFCDEVFVHVCTVRDSTLYTCVFHVGLEEKTPKFTYRVRIANLEVISAMRNYIIDFNQLTSCDNLESFNYQFALMCAEDNILKMNVQIRDMGDSTRSLRPRQHNSPDHLDEKIPPLR</sequence>
<dbReference type="AlphaFoldDB" id="A0A2J7PKR0"/>
<feature type="compositionally biased region" description="Basic and acidic residues" evidence="11">
    <location>
        <begin position="257"/>
        <end position="270"/>
    </location>
</feature>
<dbReference type="Proteomes" id="UP000235965">
    <property type="component" value="Unassembled WGS sequence"/>
</dbReference>
<evidence type="ECO:0000256" key="2">
    <source>
        <dbReference type="ARBA" id="ARBA00004906"/>
    </source>
</evidence>
<dbReference type="Pfam" id="PF21361">
    <property type="entry name" value="Sina_ZnF"/>
    <property type="match status" value="1"/>
</dbReference>
<keyword evidence="7 10" id="KW-0863">Zinc-finger</keyword>
<evidence type="ECO:0000259" key="12">
    <source>
        <dbReference type="PROSITE" id="PS50089"/>
    </source>
</evidence>
<keyword evidence="15" id="KW-1185">Reference proteome</keyword>
<dbReference type="Pfam" id="PF21362">
    <property type="entry name" value="Sina_RING"/>
    <property type="match status" value="1"/>
</dbReference>
<evidence type="ECO:0000313" key="15">
    <source>
        <dbReference type="Proteomes" id="UP000235965"/>
    </source>
</evidence>
<evidence type="ECO:0000256" key="3">
    <source>
        <dbReference type="ARBA" id="ARBA00009119"/>
    </source>
</evidence>
<evidence type="ECO:0000256" key="5">
    <source>
        <dbReference type="ARBA" id="ARBA00022679"/>
    </source>
</evidence>
<keyword evidence="8" id="KW-0833">Ubl conjugation pathway</keyword>
<comment type="catalytic activity">
    <reaction evidence="1">
        <text>S-ubiquitinyl-[E2 ubiquitin-conjugating enzyme]-L-cysteine + [acceptor protein]-L-lysine = [E2 ubiquitin-conjugating enzyme]-L-cysteine + N(6)-ubiquitinyl-[acceptor protein]-L-lysine.</text>
        <dbReference type="EC" id="2.3.2.27"/>
    </reaction>
</comment>
<dbReference type="InterPro" id="IPR013010">
    <property type="entry name" value="Znf_SIAH"/>
</dbReference>
<reference evidence="14 15" key="1">
    <citation type="submission" date="2017-12" db="EMBL/GenBank/DDBJ databases">
        <title>Hemimetabolous genomes reveal molecular basis of termite eusociality.</title>
        <authorList>
            <person name="Harrison M.C."/>
            <person name="Jongepier E."/>
            <person name="Robertson H.M."/>
            <person name="Arning N."/>
            <person name="Bitard-Feildel T."/>
            <person name="Chao H."/>
            <person name="Childers C.P."/>
            <person name="Dinh H."/>
            <person name="Doddapaneni H."/>
            <person name="Dugan S."/>
            <person name="Gowin J."/>
            <person name="Greiner C."/>
            <person name="Han Y."/>
            <person name="Hu H."/>
            <person name="Hughes D.S.T."/>
            <person name="Huylmans A.-K."/>
            <person name="Kemena C."/>
            <person name="Kremer L.P.M."/>
            <person name="Lee S.L."/>
            <person name="Lopez-Ezquerra A."/>
            <person name="Mallet L."/>
            <person name="Monroy-Kuhn J.M."/>
            <person name="Moser A."/>
            <person name="Murali S.C."/>
            <person name="Muzny D.M."/>
            <person name="Otani S."/>
            <person name="Piulachs M.-D."/>
            <person name="Poelchau M."/>
            <person name="Qu J."/>
            <person name="Schaub F."/>
            <person name="Wada-Katsumata A."/>
            <person name="Worley K.C."/>
            <person name="Xie Q."/>
            <person name="Ylla G."/>
            <person name="Poulsen M."/>
            <person name="Gibbs R.A."/>
            <person name="Schal C."/>
            <person name="Richards S."/>
            <person name="Belles X."/>
            <person name="Korb J."/>
            <person name="Bornberg-Bauer E."/>
        </authorList>
    </citation>
    <scope>NUCLEOTIDE SEQUENCE [LARGE SCALE GENOMIC DNA]</scope>
    <source>
        <tissue evidence="14">Whole body</tissue>
    </source>
</reference>
<dbReference type="InterPro" id="IPR004162">
    <property type="entry name" value="SINA-like_animal"/>
</dbReference>
<dbReference type="SUPFAM" id="SSF49599">
    <property type="entry name" value="TRAF domain-like"/>
    <property type="match status" value="1"/>
</dbReference>
<dbReference type="GO" id="GO:0061630">
    <property type="term" value="F:ubiquitin protein ligase activity"/>
    <property type="evidence" value="ECO:0007669"/>
    <property type="project" value="UniProtKB-EC"/>
</dbReference>
<evidence type="ECO:0000256" key="7">
    <source>
        <dbReference type="ARBA" id="ARBA00022771"/>
    </source>
</evidence>
<name>A0A2J7PKR0_9NEOP</name>
<dbReference type="GO" id="GO:0008270">
    <property type="term" value="F:zinc ion binding"/>
    <property type="evidence" value="ECO:0007669"/>
    <property type="project" value="UniProtKB-KW"/>
</dbReference>
<dbReference type="PROSITE" id="PS51081">
    <property type="entry name" value="ZF_SIAH"/>
    <property type="match status" value="1"/>
</dbReference>
<dbReference type="EC" id="2.3.2.27" evidence="4"/>
<dbReference type="InterPro" id="IPR049548">
    <property type="entry name" value="Sina-like_RING"/>
</dbReference>
<dbReference type="Gene3D" id="3.30.40.10">
    <property type="entry name" value="Zinc/RING finger domain, C3HC4 (zinc finger)"/>
    <property type="match status" value="2"/>
</dbReference>
<keyword evidence="9" id="KW-0862">Zinc</keyword>
<dbReference type="PANTHER" id="PTHR45877">
    <property type="entry name" value="E3 UBIQUITIN-PROTEIN LIGASE SIAH2"/>
    <property type="match status" value="1"/>
</dbReference>